<proteinExistence type="predicted"/>
<comment type="caution">
    <text evidence="3">The sequence shown here is derived from an EMBL/GenBank/DDBJ whole genome shotgun (WGS) entry which is preliminary data.</text>
</comment>
<evidence type="ECO:0000313" key="4">
    <source>
        <dbReference type="Proteomes" id="UP000664277"/>
    </source>
</evidence>
<name>A0A8J7PJD8_9BACT</name>
<feature type="domain" description="Gfo/Idh/MocA-like oxidoreductase N-terminal" evidence="1">
    <location>
        <begin position="2"/>
        <end position="103"/>
    </location>
</feature>
<dbReference type="Gene3D" id="3.30.360.10">
    <property type="entry name" value="Dihydrodipicolinate Reductase, domain 2"/>
    <property type="match status" value="1"/>
</dbReference>
<organism evidence="3 4">
    <name type="scientific">Candidatus Obscuribacter phosphatis</name>
    <dbReference type="NCBI Taxonomy" id="1906157"/>
    <lineage>
        <taxon>Bacteria</taxon>
        <taxon>Bacillati</taxon>
        <taxon>Candidatus Melainabacteria</taxon>
        <taxon>Candidatus Obscuribacterales</taxon>
        <taxon>Candidatus Obscuribacteraceae</taxon>
        <taxon>Candidatus Obscuribacter</taxon>
    </lineage>
</organism>
<dbReference type="EMBL" id="JAFLCK010000020">
    <property type="protein sequence ID" value="MBN8661473.1"/>
    <property type="molecule type" value="Genomic_DNA"/>
</dbReference>
<dbReference type="Pfam" id="PF22725">
    <property type="entry name" value="GFO_IDH_MocA_C3"/>
    <property type="match status" value="1"/>
</dbReference>
<feature type="domain" description="GFO/IDH/MocA-like oxidoreductase" evidence="2">
    <location>
        <begin position="166"/>
        <end position="249"/>
    </location>
</feature>
<dbReference type="AlphaFoldDB" id="A0A8J7PJD8"/>
<dbReference type="InterPro" id="IPR055170">
    <property type="entry name" value="GFO_IDH_MocA-like_dom"/>
</dbReference>
<dbReference type="Proteomes" id="UP000664277">
    <property type="component" value="Unassembled WGS sequence"/>
</dbReference>
<reference evidence="3" key="1">
    <citation type="submission" date="2021-02" db="EMBL/GenBank/DDBJ databases">
        <title>Genome-Resolved Metagenomics of a Microbial Community Performing Photosynthetic Biological Nutrient Removal.</title>
        <authorList>
            <person name="Mcdaniel E.A."/>
        </authorList>
    </citation>
    <scope>NUCLEOTIDE SEQUENCE</scope>
    <source>
        <strain evidence="3">UWPOB_OBS1</strain>
    </source>
</reference>
<sequence>MQAAVVGLGSIGELHARILIELGYKVQIVTSRKDIGLLQNQVEIFASLDEASAEEGKRLDIKALDYIVIANETSKHRHTLEKLAELGFKGKVLVEKPLYTSAPDQSQAGSREYPFTVFVGYNLRYHPVIERFKEEDKRDEDRIISAHCYVGQNLNTWRKGRPIQDCYSVSKAMGGGVLRDLSHELDLALYLFGQAQKIKALGGRFAELTKDSDDVFALLLKTENCPIVSMQMNYIDHIAQRTITVNREKSTYILNVKEGIFNKNGALEKFDVAREDTYRKMHQDVLAKGEKAATLQDGLTVMQMISQAEKDSES</sequence>
<dbReference type="Gene3D" id="3.40.50.720">
    <property type="entry name" value="NAD(P)-binding Rossmann-like Domain"/>
    <property type="match status" value="1"/>
</dbReference>
<gene>
    <name evidence="3" type="ORF">J0M35_13995</name>
</gene>
<dbReference type="InterPro" id="IPR036291">
    <property type="entry name" value="NAD(P)-bd_dom_sf"/>
</dbReference>
<dbReference type="InterPro" id="IPR051450">
    <property type="entry name" value="Gfo/Idh/MocA_Oxidoreductases"/>
</dbReference>
<dbReference type="GO" id="GO:0000166">
    <property type="term" value="F:nucleotide binding"/>
    <property type="evidence" value="ECO:0007669"/>
    <property type="project" value="InterPro"/>
</dbReference>
<evidence type="ECO:0000259" key="2">
    <source>
        <dbReference type="Pfam" id="PF22725"/>
    </source>
</evidence>
<dbReference type="SUPFAM" id="SSF55347">
    <property type="entry name" value="Glyceraldehyde-3-phosphate dehydrogenase-like, C-terminal domain"/>
    <property type="match status" value="1"/>
</dbReference>
<evidence type="ECO:0000313" key="3">
    <source>
        <dbReference type="EMBL" id="MBN8661473.1"/>
    </source>
</evidence>
<dbReference type="PANTHER" id="PTHR43377">
    <property type="entry name" value="BILIVERDIN REDUCTASE A"/>
    <property type="match status" value="1"/>
</dbReference>
<dbReference type="PANTHER" id="PTHR43377:SF1">
    <property type="entry name" value="BILIVERDIN REDUCTASE A"/>
    <property type="match status" value="1"/>
</dbReference>
<dbReference type="Pfam" id="PF01408">
    <property type="entry name" value="GFO_IDH_MocA"/>
    <property type="match status" value="1"/>
</dbReference>
<evidence type="ECO:0000259" key="1">
    <source>
        <dbReference type="Pfam" id="PF01408"/>
    </source>
</evidence>
<protein>
    <submittedName>
        <fullName evidence="3">Gfo/Idh/MocA family oxidoreductase</fullName>
    </submittedName>
</protein>
<accession>A0A8J7PJD8</accession>
<dbReference type="SUPFAM" id="SSF51735">
    <property type="entry name" value="NAD(P)-binding Rossmann-fold domains"/>
    <property type="match status" value="1"/>
</dbReference>
<dbReference type="InterPro" id="IPR000683">
    <property type="entry name" value="Gfo/Idh/MocA-like_OxRdtase_N"/>
</dbReference>